<dbReference type="InterPro" id="IPR001509">
    <property type="entry name" value="Epimerase_deHydtase"/>
</dbReference>
<organism evidence="3 4">
    <name type="scientific">Paenibacillus phyllosphaerae</name>
    <dbReference type="NCBI Taxonomy" id="274593"/>
    <lineage>
        <taxon>Bacteria</taxon>
        <taxon>Bacillati</taxon>
        <taxon>Bacillota</taxon>
        <taxon>Bacilli</taxon>
        <taxon>Bacillales</taxon>
        <taxon>Paenibacillaceae</taxon>
        <taxon>Paenibacillus</taxon>
    </lineage>
</organism>
<dbReference type="RefSeq" id="WP_183603694.1">
    <property type="nucleotide sequence ID" value="NZ_JACHXK010000020.1"/>
</dbReference>
<dbReference type="Pfam" id="PF01370">
    <property type="entry name" value="Epimerase"/>
    <property type="match status" value="1"/>
</dbReference>
<dbReference type="GO" id="GO:0033705">
    <property type="term" value="F:GDP-4-dehydro-6-deoxy-D-mannose reductase activity"/>
    <property type="evidence" value="ECO:0007669"/>
    <property type="project" value="UniProtKB-EC"/>
</dbReference>
<reference evidence="3 4" key="1">
    <citation type="submission" date="2020-08" db="EMBL/GenBank/DDBJ databases">
        <title>Genomic Encyclopedia of Type Strains, Phase III (KMG-III): the genomes of soil and plant-associated and newly described type strains.</title>
        <authorList>
            <person name="Whitman W."/>
        </authorList>
    </citation>
    <scope>NUCLEOTIDE SEQUENCE [LARGE SCALE GENOMIC DNA]</scope>
    <source>
        <strain evidence="3 4">CECT 5862</strain>
    </source>
</reference>
<dbReference type="PANTHER" id="PTHR43000">
    <property type="entry name" value="DTDP-D-GLUCOSE 4,6-DEHYDRATASE-RELATED"/>
    <property type="match status" value="1"/>
</dbReference>
<evidence type="ECO:0000259" key="2">
    <source>
        <dbReference type="Pfam" id="PF01370"/>
    </source>
</evidence>
<proteinExistence type="inferred from homology"/>
<dbReference type="Gene3D" id="3.40.50.720">
    <property type="entry name" value="NAD(P)-binding Rossmann-like Domain"/>
    <property type="match status" value="1"/>
</dbReference>
<protein>
    <submittedName>
        <fullName evidence="3">GDP-4-dehydro-6-deoxy-D-mannose reductase</fullName>
        <ecNumber evidence="3">1.1.1.281</ecNumber>
    </submittedName>
</protein>
<sequence>MNRPRLLITGAGGFCGEHACAYFAGRGYAVTGVLRSRPELQGTTVAHDSAASMMSSGTSPSADEEDSSVQYAWCDLTMKNDIEALVMAAKPDYVLHFAGMNAVGPSWTDPAAALESNLMGTVRLLEAIRKESGEGGACRIVIAGSMLRFNLPADGSPPSPPHPYSFSKTLQVLAARSWVPLYGMDVIIAEPSNLIGPGRSKGICTLMAEYAAKAELAAEQGRNAAAPFKLSSRTEVRDVIDVRDAIRAYELLLQQGVSGEVYPLASGRMRTLGELADTVTSLARTPLAWEVGQSAASSPAPADVSKLARLGWSPAIPLVQSLTDTLEQMRLKVREA</sequence>
<keyword evidence="4" id="KW-1185">Reference proteome</keyword>
<dbReference type="SUPFAM" id="SSF51735">
    <property type="entry name" value="NAD(P)-binding Rossmann-fold domains"/>
    <property type="match status" value="1"/>
</dbReference>
<name>A0A7W5FQV5_9BACL</name>
<dbReference type="EMBL" id="JACHXK010000020">
    <property type="protein sequence ID" value="MBB3113622.1"/>
    <property type="molecule type" value="Genomic_DNA"/>
</dbReference>
<gene>
    <name evidence="3" type="ORF">FHS18_005735</name>
</gene>
<comment type="similarity">
    <text evidence="1">Belongs to the NAD(P)-dependent epimerase/dehydratase family.</text>
</comment>
<evidence type="ECO:0000313" key="3">
    <source>
        <dbReference type="EMBL" id="MBB3113622.1"/>
    </source>
</evidence>
<dbReference type="Proteomes" id="UP000570361">
    <property type="component" value="Unassembled WGS sequence"/>
</dbReference>
<dbReference type="AlphaFoldDB" id="A0A7W5FQV5"/>
<accession>A0A7W5FQV5</accession>
<evidence type="ECO:0000256" key="1">
    <source>
        <dbReference type="ARBA" id="ARBA00007637"/>
    </source>
</evidence>
<feature type="domain" description="NAD-dependent epimerase/dehydratase" evidence="2">
    <location>
        <begin position="7"/>
        <end position="263"/>
    </location>
</feature>
<keyword evidence="3" id="KW-0560">Oxidoreductase</keyword>
<comment type="caution">
    <text evidence="3">The sequence shown here is derived from an EMBL/GenBank/DDBJ whole genome shotgun (WGS) entry which is preliminary data.</text>
</comment>
<evidence type="ECO:0000313" key="4">
    <source>
        <dbReference type="Proteomes" id="UP000570361"/>
    </source>
</evidence>
<dbReference type="InterPro" id="IPR036291">
    <property type="entry name" value="NAD(P)-bd_dom_sf"/>
</dbReference>
<dbReference type="EC" id="1.1.1.281" evidence="3"/>